<dbReference type="EMBL" id="JABFUB010000003">
    <property type="protein sequence ID" value="MCG6660988.1"/>
    <property type="molecule type" value="Genomic_DNA"/>
</dbReference>
<sequence>MSVWLVLASLGMAGCDGAGPGETTERNIDEAMEELDERLGEVSEEIEEDAEEE</sequence>
<dbReference type="RefSeq" id="WP_181513732.1">
    <property type="nucleotide sequence ID" value="NZ_JABFUB010000003.1"/>
</dbReference>
<name>A0A7V9VZC9_9GAMM</name>
<evidence type="ECO:0000313" key="2">
    <source>
        <dbReference type="EMBL" id="MBA2778233.1"/>
    </source>
</evidence>
<gene>
    <name evidence="2" type="ORF">H1D44_04890</name>
    <name evidence="3" type="ORF">HOP48_05420</name>
</gene>
<organism evidence="2 4">
    <name type="scientific">Billgrantia kenyensis</name>
    <dbReference type="NCBI Taxonomy" id="321266"/>
    <lineage>
        <taxon>Bacteria</taxon>
        <taxon>Pseudomonadati</taxon>
        <taxon>Pseudomonadota</taxon>
        <taxon>Gammaproteobacteria</taxon>
        <taxon>Oceanospirillales</taxon>
        <taxon>Halomonadaceae</taxon>
        <taxon>Billgrantia</taxon>
    </lineage>
</organism>
<feature type="coiled-coil region" evidence="1">
    <location>
        <begin position="25"/>
        <end position="52"/>
    </location>
</feature>
<reference evidence="2 4" key="2">
    <citation type="submission" date="2020-07" db="EMBL/GenBank/DDBJ databases">
        <title>Identification of Halomonas strains.</title>
        <authorList>
            <person name="Xiao Z."/>
            <person name="Shen J."/>
        </authorList>
    </citation>
    <scope>NUCLEOTIDE SEQUENCE [LARGE SCALE GENOMIC DNA]</scope>
    <source>
        <strain evidence="2 4">DSM 17331</strain>
    </source>
</reference>
<protein>
    <submittedName>
        <fullName evidence="2">Uncharacterized protein</fullName>
    </submittedName>
</protein>
<comment type="caution">
    <text evidence="2">The sequence shown here is derived from an EMBL/GenBank/DDBJ whole genome shotgun (WGS) entry which is preliminary data.</text>
</comment>
<dbReference type="AlphaFoldDB" id="A0A7V9VZC9"/>
<dbReference type="Proteomes" id="UP000814353">
    <property type="component" value="Unassembled WGS sequence"/>
</dbReference>
<evidence type="ECO:0000313" key="5">
    <source>
        <dbReference type="Proteomes" id="UP000814353"/>
    </source>
</evidence>
<keyword evidence="1" id="KW-0175">Coiled coil</keyword>
<evidence type="ECO:0000313" key="4">
    <source>
        <dbReference type="Proteomes" id="UP000518091"/>
    </source>
</evidence>
<keyword evidence="5" id="KW-1185">Reference proteome</keyword>
<dbReference type="Proteomes" id="UP000518091">
    <property type="component" value="Unassembled WGS sequence"/>
</dbReference>
<accession>A0A7V9VZC9</accession>
<dbReference type="EMBL" id="JACEFT010000003">
    <property type="protein sequence ID" value="MBA2778233.1"/>
    <property type="molecule type" value="Genomic_DNA"/>
</dbReference>
<proteinExistence type="predicted"/>
<evidence type="ECO:0000256" key="1">
    <source>
        <dbReference type="SAM" id="Coils"/>
    </source>
</evidence>
<reference evidence="3 5" key="1">
    <citation type="submission" date="2020-05" db="EMBL/GenBank/DDBJ databases">
        <title>Comparative genomic analysis of denitrifying bacteria from Halomonas genus.</title>
        <authorList>
            <person name="Wang L."/>
            <person name="Shao Z."/>
        </authorList>
    </citation>
    <scope>NUCLEOTIDE SEQUENCE [LARGE SCALE GENOMIC DNA]</scope>
    <source>
        <strain evidence="3 5">DSM 17331</strain>
    </source>
</reference>
<evidence type="ECO:0000313" key="3">
    <source>
        <dbReference type="EMBL" id="MCG6660988.1"/>
    </source>
</evidence>